<evidence type="ECO:0000256" key="3">
    <source>
        <dbReference type="ARBA" id="ARBA00022692"/>
    </source>
</evidence>
<keyword evidence="4 6" id="KW-1133">Transmembrane helix</keyword>
<feature type="transmembrane region" description="Helical" evidence="6">
    <location>
        <begin position="14"/>
        <end position="32"/>
    </location>
</feature>
<dbReference type="EMBL" id="LSEF01000043">
    <property type="protein sequence ID" value="OAF17562.1"/>
    <property type="molecule type" value="Genomic_DNA"/>
</dbReference>
<dbReference type="InterPro" id="IPR032816">
    <property type="entry name" value="VTT_dom"/>
</dbReference>
<dbReference type="InterPro" id="IPR051311">
    <property type="entry name" value="DedA_domain"/>
</dbReference>
<dbReference type="GeneID" id="32586909"/>
<organism evidence="8 9">
    <name type="scientific">Bradyrhizobium neotropicale</name>
    <dbReference type="NCBI Taxonomy" id="1497615"/>
    <lineage>
        <taxon>Bacteria</taxon>
        <taxon>Pseudomonadati</taxon>
        <taxon>Pseudomonadota</taxon>
        <taxon>Alphaproteobacteria</taxon>
        <taxon>Hyphomicrobiales</taxon>
        <taxon>Nitrobacteraceae</taxon>
        <taxon>Bradyrhizobium</taxon>
    </lineage>
</organism>
<name>A0A176ZCC6_9BRAD</name>
<evidence type="ECO:0000313" key="8">
    <source>
        <dbReference type="EMBL" id="OAF17562.1"/>
    </source>
</evidence>
<accession>A0A176ZCC6</accession>
<protein>
    <recommendedName>
        <fullName evidence="7">VTT domain-containing protein</fullName>
    </recommendedName>
</protein>
<keyword evidence="2" id="KW-1003">Cell membrane</keyword>
<feature type="transmembrane region" description="Helical" evidence="6">
    <location>
        <begin position="177"/>
        <end position="199"/>
    </location>
</feature>
<comment type="subcellular location">
    <subcellularLocation>
        <location evidence="1">Cell membrane</location>
        <topology evidence="1">Multi-pass membrane protein</topology>
    </subcellularLocation>
</comment>
<gene>
    <name evidence="8" type="ORF">AXW67_08655</name>
</gene>
<keyword evidence="3 6" id="KW-0812">Transmembrane</keyword>
<keyword evidence="5 6" id="KW-0472">Membrane</keyword>
<dbReference type="PANTHER" id="PTHR42709:SF6">
    <property type="entry name" value="UNDECAPRENYL PHOSPHATE TRANSPORTER A"/>
    <property type="match status" value="1"/>
</dbReference>
<evidence type="ECO:0000259" key="7">
    <source>
        <dbReference type="Pfam" id="PF09335"/>
    </source>
</evidence>
<keyword evidence="9" id="KW-1185">Reference proteome</keyword>
<feature type="transmembrane region" description="Helical" evidence="6">
    <location>
        <begin position="39"/>
        <end position="59"/>
    </location>
</feature>
<dbReference type="GO" id="GO:0005886">
    <property type="term" value="C:plasma membrane"/>
    <property type="evidence" value="ECO:0007669"/>
    <property type="project" value="UniProtKB-SubCell"/>
</dbReference>
<feature type="transmembrane region" description="Helical" evidence="6">
    <location>
        <begin position="115"/>
        <end position="133"/>
    </location>
</feature>
<dbReference type="RefSeq" id="WP_082907879.1">
    <property type="nucleotide sequence ID" value="NZ_LSEF01000043.1"/>
</dbReference>
<evidence type="ECO:0000256" key="1">
    <source>
        <dbReference type="ARBA" id="ARBA00004651"/>
    </source>
</evidence>
<reference evidence="8 9" key="1">
    <citation type="submission" date="2016-02" db="EMBL/GenBank/DDBJ databases">
        <title>Draft genome sequence of the strain BR 10247T Bradyrhizobium neotropicale isolated from nodules of Centrolobium paraense.</title>
        <authorList>
            <person name="Simoes-Araujo J.L."/>
            <person name="Barauna A.C."/>
            <person name="Silva K."/>
            <person name="Zilli J.E."/>
        </authorList>
    </citation>
    <scope>NUCLEOTIDE SEQUENCE [LARGE SCALE GENOMIC DNA]</scope>
    <source>
        <strain evidence="8 9">BR 10247</strain>
    </source>
</reference>
<evidence type="ECO:0000256" key="6">
    <source>
        <dbReference type="SAM" id="Phobius"/>
    </source>
</evidence>
<feature type="domain" description="VTT" evidence="7">
    <location>
        <begin position="35"/>
        <end position="165"/>
    </location>
</feature>
<dbReference type="AlphaFoldDB" id="A0A176ZCC6"/>
<sequence>MIDLSDLPGLVSDLAGWGLFGLTMCAAVEKLLPIVPSYGMLIVLGMFVVPNFAALPWAVAATTAGSTLGSLIWYAVGRWFGPQRAEALVQNAGCYLSLRVEKYRQIAGSYHRNQFWISVIAQIIPLVRVYMAFPAGVVAIPLMRFAMATFVGALAWNAPFLALGYGLRESHVDPSTAASTAIIGIVVVEVVFALAFRLIRSRA</sequence>
<dbReference type="PANTHER" id="PTHR42709">
    <property type="entry name" value="ALKALINE PHOSPHATASE LIKE PROTEIN"/>
    <property type="match status" value="1"/>
</dbReference>
<dbReference type="Proteomes" id="UP000077173">
    <property type="component" value="Unassembled WGS sequence"/>
</dbReference>
<evidence type="ECO:0000256" key="2">
    <source>
        <dbReference type="ARBA" id="ARBA00022475"/>
    </source>
</evidence>
<feature type="transmembrane region" description="Helical" evidence="6">
    <location>
        <begin position="145"/>
        <end position="165"/>
    </location>
</feature>
<evidence type="ECO:0000313" key="9">
    <source>
        <dbReference type="Proteomes" id="UP000077173"/>
    </source>
</evidence>
<comment type="caution">
    <text evidence="8">The sequence shown here is derived from an EMBL/GenBank/DDBJ whole genome shotgun (WGS) entry which is preliminary data.</text>
</comment>
<evidence type="ECO:0000256" key="5">
    <source>
        <dbReference type="ARBA" id="ARBA00023136"/>
    </source>
</evidence>
<proteinExistence type="predicted"/>
<evidence type="ECO:0000256" key="4">
    <source>
        <dbReference type="ARBA" id="ARBA00022989"/>
    </source>
</evidence>
<dbReference type="Pfam" id="PF09335">
    <property type="entry name" value="VTT_dom"/>
    <property type="match status" value="1"/>
</dbReference>